<evidence type="ECO:0000256" key="7">
    <source>
        <dbReference type="ARBA" id="ARBA00022692"/>
    </source>
</evidence>
<dbReference type="InterPro" id="IPR003445">
    <property type="entry name" value="Cat_transpt"/>
</dbReference>
<feature type="signal peptide" evidence="15">
    <location>
        <begin position="1"/>
        <end position="28"/>
    </location>
</feature>
<keyword evidence="7 14" id="KW-0812">Transmembrane</keyword>
<keyword evidence="10 12" id="KW-0406">Ion transport</keyword>
<dbReference type="GO" id="GO:0046872">
    <property type="term" value="F:metal ion binding"/>
    <property type="evidence" value="ECO:0007669"/>
    <property type="project" value="UniProtKB-KW"/>
</dbReference>
<keyword evidence="6 12" id="KW-0633">Potassium transport</keyword>
<feature type="transmembrane region" description="Helical" evidence="14">
    <location>
        <begin position="237"/>
        <end position="256"/>
    </location>
</feature>
<keyword evidence="11 12" id="KW-0472">Membrane</keyword>
<evidence type="ECO:0000256" key="11">
    <source>
        <dbReference type="ARBA" id="ARBA00023136"/>
    </source>
</evidence>
<name>A0A7W8D3W7_9GAMM</name>
<accession>A0A7W8D3W7</accession>
<feature type="transmembrane region" description="Helical" evidence="14">
    <location>
        <begin position="455"/>
        <end position="477"/>
    </location>
</feature>
<evidence type="ECO:0000256" key="2">
    <source>
        <dbReference type="ARBA" id="ARBA00009137"/>
    </source>
</evidence>
<dbReference type="PANTHER" id="PTHR32024:SF2">
    <property type="entry name" value="TRK SYSTEM POTASSIUM UPTAKE PROTEIN TRKG-RELATED"/>
    <property type="match status" value="1"/>
</dbReference>
<evidence type="ECO:0000256" key="10">
    <source>
        <dbReference type="ARBA" id="ARBA00023065"/>
    </source>
</evidence>
<evidence type="ECO:0000256" key="5">
    <source>
        <dbReference type="ARBA" id="ARBA00022519"/>
    </source>
</evidence>
<keyword evidence="15" id="KW-0732">Signal</keyword>
<feature type="transmembrane region" description="Helical" evidence="14">
    <location>
        <begin position="394"/>
        <end position="417"/>
    </location>
</feature>
<feature type="transmembrane region" description="Helical" evidence="14">
    <location>
        <begin position="277"/>
        <end position="297"/>
    </location>
</feature>
<evidence type="ECO:0000256" key="12">
    <source>
        <dbReference type="PIRNR" id="PIRNR006247"/>
    </source>
</evidence>
<comment type="similarity">
    <text evidence="2 12">Belongs to the TrkH potassium transport family.</text>
</comment>
<keyword evidence="3 12" id="KW-0813">Transport</keyword>
<feature type="binding site" evidence="13">
    <location>
        <position position="113"/>
    </location>
    <ligand>
        <name>K(+)</name>
        <dbReference type="ChEBI" id="CHEBI:29103"/>
    </ligand>
</feature>
<dbReference type="PANTHER" id="PTHR32024">
    <property type="entry name" value="TRK SYSTEM POTASSIUM UPTAKE PROTEIN TRKG-RELATED"/>
    <property type="match status" value="1"/>
</dbReference>
<dbReference type="RefSeq" id="WP_221281950.1">
    <property type="nucleotide sequence ID" value="NZ_JACHHP010000002.1"/>
</dbReference>
<dbReference type="Pfam" id="PF02386">
    <property type="entry name" value="TrkH"/>
    <property type="match status" value="1"/>
</dbReference>
<reference evidence="16 17" key="1">
    <citation type="submission" date="2020-08" db="EMBL/GenBank/DDBJ databases">
        <title>Genomic Encyclopedia of Type Strains, Phase IV (KMG-IV): sequencing the most valuable type-strain genomes for metagenomic binning, comparative biology and taxonomic classification.</title>
        <authorList>
            <person name="Goeker M."/>
        </authorList>
    </citation>
    <scope>NUCLEOTIDE SEQUENCE [LARGE SCALE GENOMIC DNA]</scope>
    <source>
        <strain evidence="16 17">DSM 24163</strain>
    </source>
</reference>
<dbReference type="EMBL" id="JACHHP010000002">
    <property type="protein sequence ID" value="MBB5207476.1"/>
    <property type="molecule type" value="Genomic_DNA"/>
</dbReference>
<dbReference type="GO" id="GO:0015379">
    <property type="term" value="F:potassium:chloride symporter activity"/>
    <property type="evidence" value="ECO:0007669"/>
    <property type="project" value="InterPro"/>
</dbReference>
<evidence type="ECO:0000313" key="17">
    <source>
        <dbReference type="Proteomes" id="UP000521199"/>
    </source>
</evidence>
<comment type="caution">
    <text evidence="16">The sequence shown here is derived from an EMBL/GenBank/DDBJ whole genome shotgun (WGS) entry which is preliminary data.</text>
</comment>
<evidence type="ECO:0000256" key="1">
    <source>
        <dbReference type="ARBA" id="ARBA00004429"/>
    </source>
</evidence>
<feature type="transmembrane region" description="Helical" evidence="14">
    <location>
        <begin position="135"/>
        <end position="154"/>
    </location>
</feature>
<feature type="chain" id="PRO_5031028674" description="Trk system potassium uptake protein" evidence="15">
    <location>
        <begin position="29"/>
        <end position="484"/>
    </location>
</feature>
<feature type="binding site" evidence="13">
    <location>
        <position position="319"/>
    </location>
    <ligand>
        <name>K(+)</name>
        <dbReference type="ChEBI" id="CHEBI:29103"/>
    </ligand>
</feature>
<feature type="transmembrane region" description="Helical" evidence="14">
    <location>
        <begin position="185"/>
        <end position="204"/>
    </location>
</feature>
<feature type="transmembrane region" description="Helical" evidence="14">
    <location>
        <begin position="71"/>
        <end position="92"/>
    </location>
</feature>
<dbReference type="InterPro" id="IPR004772">
    <property type="entry name" value="TrkH"/>
</dbReference>
<keyword evidence="13" id="KW-0479">Metal-binding</keyword>
<keyword evidence="8 12" id="KW-0630">Potassium</keyword>
<comment type="subcellular location">
    <subcellularLocation>
        <location evidence="1 12">Cell inner membrane</location>
        <topology evidence="1 12">Multi-pass membrane protein</topology>
    </subcellularLocation>
</comment>
<gene>
    <name evidence="16" type="ORF">HNQ52_001005</name>
</gene>
<feature type="binding site" evidence="13">
    <location>
        <position position="437"/>
    </location>
    <ligand>
        <name>K(+)</name>
        <dbReference type="ChEBI" id="CHEBI:29103"/>
    </ligand>
</feature>
<keyword evidence="4 12" id="KW-1003">Cell membrane</keyword>
<sequence length="484" mass="51742">MSMRFKAIQRILGALVGLSSLFSLPALALALAFDEHTAQAFLDSFLAAAAIGFVLWWPVRRVHYELRLRDGFFITTGAWVLASLVAALPFTLAPPYLSYVDAVFEAVSGLTTTGATTIVGLDALPRSVLFYRQSLNFYGGMGIVVLAVAIMPMLKVGGTQLFRAESSGPTKDSKLTPRIAETAKALWMIYLGLNLACALAYWGAGMTPFDAVSHAMSTVATAGFSTHDASFGHWDSAMVDTIAIVFMMIGGVNFGLHFVAWRRATVAPYQHDTELKSYAFILGGVTLAVTLTVWLGGTFDGLASSFRHAAFQTVSNMTTTGFTNTGFPEWPSFAPLLLIMVAFIGGSSGSTSGGMKVARVVMALRQGLREVRQLVHPKGQFLVKMGGRRVSESIVLSVGGFCTLYVLCFLAVMLALAGTGVDLVTAFAAAATCINNLGPGLGDVAVHFGDLSDTAVWICSFAMILGRLEVFTVLVLLTPSFWRE</sequence>
<evidence type="ECO:0000256" key="9">
    <source>
        <dbReference type="ARBA" id="ARBA00022989"/>
    </source>
</evidence>
<dbReference type="GO" id="GO:0005886">
    <property type="term" value="C:plasma membrane"/>
    <property type="evidence" value="ECO:0007669"/>
    <property type="project" value="UniProtKB-SubCell"/>
</dbReference>
<evidence type="ECO:0000256" key="14">
    <source>
        <dbReference type="SAM" id="Phobius"/>
    </source>
</evidence>
<feature type="binding site" evidence="13">
    <location>
        <position position="112"/>
    </location>
    <ligand>
        <name>K(+)</name>
        <dbReference type="ChEBI" id="CHEBI:29103"/>
    </ligand>
</feature>
<evidence type="ECO:0000313" key="16">
    <source>
        <dbReference type="EMBL" id="MBB5207476.1"/>
    </source>
</evidence>
<feature type="binding site" evidence="13">
    <location>
        <position position="436"/>
    </location>
    <ligand>
        <name>K(+)</name>
        <dbReference type="ChEBI" id="CHEBI:29103"/>
    </ligand>
</feature>
<dbReference type="Proteomes" id="UP000521199">
    <property type="component" value="Unassembled WGS sequence"/>
</dbReference>
<keyword evidence="5 12" id="KW-0997">Cell inner membrane</keyword>
<keyword evidence="9 14" id="KW-1133">Transmembrane helix</keyword>
<feature type="binding site" evidence="13">
    <location>
        <position position="320"/>
    </location>
    <ligand>
        <name>K(+)</name>
        <dbReference type="ChEBI" id="CHEBI:29103"/>
    </ligand>
</feature>
<evidence type="ECO:0000256" key="4">
    <source>
        <dbReference type="ARBA" id="ARBA00022475"/>
    </source>
</evidence>
<organism evidence="16 17">
    <name type="scientific">Chiayiivirga flava</name>
    <dbReference type="NCBI Taxonomy" id="659595"/>
    <lineage>
        <taxon>Bacteria</taxon>
        <taxon>Pseudomonadati</taxon>
        <taxon>Pseudomonadota</taxon>
        <taxon>Gammaproteobacteria</taxon>
        <taxon>Lysobacterales</taxon>
        <taxon>Lysobacteraceae</taxon>
        <taxon>Chiayiivirga</taxon>
    </lineage>
</organism>
<evidence type="ECO:0000256" key="8">
    <source>
        <dbReference type="ARBA" id="ARBA00022958"/>
    </source>
</evidence>
<proteinExistence type="inferred from homology"/>
<comment type="function">
    <text evidence="12">Low-affinity potassium transport system. Interacts with Trk system potassium uptake protein TrkA.</text>
</comment>
<feature type="transmembrane region" description="Helical" evidence="14">
    <location>
        <begin position="40"/>
        <end position="59"/>
    </location>
</feature>
<evidence type="ECO:0000256" key="15">
    <source>
        <dbReference type="SAM" id="SignalP"/>
    </source>
</evidence>
<evidence type="ECO:0000256" key="3">
    <source>
        <dbReference type="ARBA" id="ARBA00022448"/>
    </source>
</evidence>
<dbReference type="AlphaFoldDB" id="A0A7W8D3W7"/>
<protein>
    <recommendedName>
        <fullName evidence="12">Trk system potassium uptake protein</fullName>
    </recommendedName>
</protein>
<feature type="transmembrane region" description="Helical" evidence="14">
    <location>
        <begin position="333"/>
        <end position="355"/>
    </location>
</feature>
<evidence type="ECO:0000256" key="6">
    <source>
        <dbReference type="ARBA" id="ARBA00022538"/>
    </source>
</evidence>
<dbReference type="PIRSF" id="PIRSF006247">
    <property type="entry name" value="TrkH"/>
    <property type="match status" value="1"/>
</dbReference>
<keyword evidence="17" id="KW-1185">Reference proteome</keyword>
<evidence type="ECO:0000256" key="13">
    <source>
        <dbReference type="PIRSR" id="PIRSR006247-1"/>
    </source>
</evidence>